<gene>
    <name evidence="2" type="ORF">ADL28_44460</name>
</gene>
<evidence type="ECO:0000313" key="3">
    <source>
        <dbReference type="Proteomes" id="UP000053413"/>
    </source>
</evidence>
<comment type="caution">
    <text evidence="2">The sequence shown here is derived from an EMBL/GenBank/DDBJ whole genome shotgun (WGS) entry which is preliminary data.</text>
</comment>
<accession>A0A0X3VDQ6</accession>
<keyword evidence="1" id="KW-0175">Coiled coil</keyword>
<sequence length="525" mass="58202">MSPLLVWAIRMVTELAPDILAAVRERKRLLARMAPEAVKGGRATIREYLGQLVDSGQKIPTDARRELEPRFGLRGADPTVTPGVGRLPVAAQYLAGLLEVAPAQVSTFVRDRAEEFPPHLFGHGAPLDIPVTAKIGDHSWTEKIDFAQVPDLAICLAAAALVVISYLSGTRPEEALHLERGCRSTEEREDGTVRYKITGRHFSGVRDKDGNTQAGREIREDPWIVIEPVHQALAVLEELTDERFLLPHSLTTKPKPVEIRVPVASQDMVTAWIAKFISWANEQSQLHDRPHEFIPEDLDGAVVLVRFRRTVAWFIYHRPGGRIALGVQYGHVESTMGESYAGRSKADMLQILNFEQGLAMADSLAEASDRLSSGEGVSGPAAERYLAAVSEYGNKYAGAFVTTRQLKAIRTNPKLQVFEHERSLLACNFAPYAALRQRERPGGEPVQRTPSHDRCQAACPNIARTDTHIERAKAEITEINAECAEGLNPLPITRRLEQRRATLAEIIDKHERTRIHPAPTTGDRT</sequence>
<evidence type="ECO:0000256" key="1">
    <source>
        <dbReference type="SAM" id="Coils"/>
    </source>
</evidence>
<protein>
    <recommendedName>
        <fullName evidence="4">Integrase</fullName>
    </recommendedName>
</protein>
<dbReference type="AlphaFoldDB" id="A0A0X3VDQ6"/>
<name>A0A0X3VDQ6_STRVO</name>
<dbReference type="RefSeq" id="WP_059149505.1">
    <property type="nucleotide sequence ID" value="NZ_LLZJ01000435.1"/>
</dbReference>
<evidence type="ECO:0000313" key="2">
    <source>
        <dbReference type="EMBL" id="KUL42870.1"/>
    </source>
</evidence>
<reference evidence="3" key="1">
    <citation type="submission" date="2015-10" db="EMBL/GenBank/DDBJ databases">
        <authorList>
            <person name="Ju K.-S."/>
            <person name="Doroghazi J.R."/>
            <person name="Metcalf W.W."/>
        </authorList>
    </citation>
    <scope>NUCLEOTIDE SEQUENCE [LARGE SCALE GENOMIC DNA]</scope>
    <source>
        <strain evidence="3">NRRL F-8817</strain>
    </source>
</reference>
<dbReference type="OrthoDB" id="8776710at2"/>
<dbReference type="EMBL" id="LLZJ01000435">
    <property type="protein sequence ID" value="KUL42870.1"/>
    <property type="molecule type" value="Genomic_DNA"/>
</dbReference>
<feature type="coiled-coil region" evidence="1">
    <location>
        <begin position="462"/>
        <end position="513"/>
    </location>
</feature>
<proteinExistence type="predicted"/>
<evidence type="ECO:0008006" key="4">
    <source>
        <dbReference type="Google" id="ProtNLM"/>
    </source>
</evidence>
<dbReference type="Proteomes" id="UP000053413">
    <property type="component" value="Unassembled WGS sequence"/>
</dbReference>
<organism evidence="2 3">
    <name type="scientific">Streptomyces violaceusniger</name>
    <dbReference type="NCBI Taxonomy" id="68280"/>
    <lineage>
        <taxon>Bacteria</taxon>
        <taxon>Bacillati</taxon>
        <taxon>Actinomycetota</taxon>
        <taxon>Actinomycetes</taxon>
        <taxon>Kitasatosporales</taxon>
        <taxon>Streptomycetaceae</taxon>
        <taxon>Streptomyces</taxon>
        <taxon>Streptomyces violaceusniger group</taxon>
    </lineage>
</organism>